<name>A0ABQ6ELM0_9VIBR</name>
<dbReference type="RefSeq" id="WP_089124258.1">
    <property type="nucleotide sequence ID" value="NZ_BSPV01000003.1"/>
</dbReference>
<dbReference type="EMBL" id="BSPV01000003">
    <property type="protein sequence ID" value="GLT13881.1"/>
    <property type="molecule type" value="Genomic_DNA"/>
</dbReference>
<dbReference type="Proteomes" id="UP001157156">
    <property type="component" value="Unassembled WGS sequence"/>
</dbReference>
<accession>A0ABQ6ELM0</accession>
<proteinExistence type="predicted"/>
<evidence type="ECO:0000313" key="1">
    <source>
        <dbReference type="EMBL" id="GLT13881.1"/>
    </source>
</evidence>
<keyword evidence="2" id="KW-1185">Reference proteome</keyword>
<reference evidence="2" key="1">
    <citation type="journal article" date="2019" name="Int. J. Syst. Evol. Microbiol.">
        <title>The Global Catalogue of Microorganisms (GCM) 10K type strain sequencing project: providing services to taxonomists for standard genome sequencing and annotation.</title>
        <authorList>
            <consortium name="The Broad Institute Genomics Platform"/>
            <consortium name="The Broad Institute Genome Sequencing Center for Infectious Disease"/>
            <person name="Wu L."/>
            <person name="Ma J."/>
        </authorList>
    </citation>
    <scope>NUCLEOTIDE SEQUENCE [LARGE SCALE GENOMIC DNA]</scope>
    <source>
        <strain evidence="2">NBRC 111146</strain>
    </source>
</reference>
<protein>
    <submittedName>
        <fullName evidence="1">Uncharacterized protein</fullName>
    </submittedName>
</protein>
<comment type="caution">
    <text evidence="1">The sequence shown here is derived from an EMBL/GenBank/DDBJ whole genome shotgun (WGS) entry which is preliminary data.</text>
</comment>
<organism evidence="1 2">
    <name type="scientific">Vibrio algivorus</name>
    <dbReference type="NCBI Taxonomy" id="1667024"/>
    <lineage>
        <taxon>Bacteria</taxon>
        <taxon>Pseudomonadati</taxon>
        <taxon>Pseudomonadota</taxon>
        <taxon>Gammaproteobacteria</taxon>
        <taxon>Vibrionales</taxon>
        <taxon>Vibrionaceae</taxon>
        <taxon>Vibrio</taxon>
    </lineage>
</organism>
<sequence length="75" mass="8803">MAPKTANPRNWRLAPSWEYQFHFAAGIRLVDDEIEQDEDVTPLVEIKGTFCAKYESPEKLTQEQIEVFSEKKCWL</sequence>
<evidence type="ECO:0000313" key="2">
    <source>
        <dbReference type="Proteomes" id="UP001157156"/>
    </source>
</evidence>
<gene>
    <name evidence="1" type="ORF">GCM10007931_08550</name>
</gene>